<keyword evidence="2" id="KW-1185">Reference proteome</keyword>
<sequence length="142" mass="16503">MDMGSGIKDLNRILRIWELRKEVYEKEKEFIQKCMSTSDSSGSLDYSSERVTGGKVKLDMAEGLIRLQKLDSHIHLHNETIKNYKEIIDKIKSNMKQLEGIDYKVVYLRDVEGKTLEEIADELGYSVIWIKKVSAKNKKLYT</sequence>
<dbReference type="GO" id="GO:0003700">
    <property type="term" value="F:DNA-binding transcription factor activity"/>
    <property type="evidence" value="ECO:0007669"/>
    <property type="project" value="InterPro"/>
</dbReference>
<dbReference type="GO" id="GO:0006352">
    <property type="term" value="P:DNA-templated transcription initiation"/>
    <property type="evidence" value="ECO:0007669"/>
    <property type="project" value="InterPro"/>
</dbReference>
<gene>
    <name evidence="1" type="ORF">D3Z33_14565</name>
</gene>
<evidence type="ECO:0000313" key="2">
    <source>
        <dbReference type="Proteomes" id="UP000467132"/>
    </source>
</evidence>
<evidence type="ECO:0000313" key="1">
    <source>
        <dbReference type="EMBL" id="NBI08080.1"/>
    </source>
</evidence>
<dbReference type="EMBL" id="QXXA01000019">
    <property type="protein sequence ID" value="NBI08080.1"/>
    <property type="molecule type" value="Genomic_DNA"/>
</dbReference>
<accession>A0A845R0X1</accession>
<dbReference type="SUPFAM" id="SSF88659">
    <property type="entry name" value="Sigma3 and sigma4 domains of RNA polymerase sigma factors"/>
    <property type="match status" value="1"/>
</dbReference>
<protein>
    <submittedName>
        <fullName evidence="1">Uncharacterized protein</fullName>
    </submittedName>
</protein>
<organism evidence="1 2">
    <name type="scientific">Senegalia massiliensis</name>
    <dbReference type="NCBI Taxonomy" id="1720316"/>
    <lineage>
        <taxon>Bacteria</taxon>
        <taxon>Bacillati</taxon>
        <taxon>Bacillota</taxon>
        <taxon>Clostridia</taxon>
        <taxon>Eubacteriales</taxon>
        <taxon>Clostridiaceae</taxon>
        <taxon>Senegalia</taxon>
    </lineage>
</organism>
<dbReference type="OrthoDB" id="1954586at2"/>
<reference evidence="1 2" key="1">
    <citation type="submission" date="2018-08" db="EMBL/GenBank/DDBJ databases">
        <title>Murine metabolic-syndrome-specific gut microbial biobank.</title>
        <authorList>
            <person name="Liu C."/>
        </authorList>
    </citation>
    <scope>NUCLEOTIDE SEQUENCE [LARGE SCALE GENOMIC DNA]</scope>
    <source>
        <strain evidence="1 2">583</strain>
    </source>
</reference>
<comment type="caution">
    <text evidence="1">The sequence shown here is derived from an EMBL/GenBank/DDBJ whole genome shotgun (WGS) entry which is preliminary data.</text>
</comment>
<dbReference type="InterPro" id="IPR013324">
    <property type="entry name" value="RNA_pol_sigma_r3/r4-like"/>
</dbReference>
<dbReference type="AlphaFoldDB" id="A0A845R0X1"/>
<proteinExistence type="predicted"/>
<name>A0A845R0X1_9CLOT</name>
<dbReference type="RefSeq" id="WP_160198543.1">
    <property type="nucleotide sequence ID" value="NZ_QXXA01000019.1"/>
</dbReference>
<dbReference type="Proteomes" id="UP000467132">
    <property type="component" value="Unassembled WGS sequence"/>
</dbReference>